<dbReference type="PROSITE" id="PS51257">
    <property type="entry name" value="PROKAR_LIPOPROTEIN"/>
    <property type="match status" value="1"/>
</dbReference>
<name>A0A9N9QQG4_9CUCU</name>
<dbReference type="InterPro" id="IPR038606">
    <property type="entry name" value="To_sf"/>
</dbReference>
<protein>
    <submittedName>
        <fullName evidence="5">Uncharacterized protein</fullName>
    </submittedName>
</protein>
<feature type="signal peptide" evidence="4">
    <location>
        <begin position="1"/>
        <end position="20"/>
    </location>
</feature>
<dbReference type="SMART" id="SM00700">
    <property type="entry name" value="JHBP"/>
    <property type="match status" value="1"/>
</dbReference>
<evidence type="ECO:0000256" key="4">
    <source>
        <dbReference type="SAM" id="SignalP"/>
    </source>
</evidence>
<organism evidence="5 6">
    <name type="scientific">Ceutorhynchus assimilis</name>
    <name type="common">cabbage seed weevil</name>
    <dbReference type="NCBI Taxonomy" id="467358"/>
    <lineage>
        <taxon>Eukaryota</taxon>
        <taxon>Metazoa</taxon>
        <taxon>Ecdysozoa</taxon>
        <taxon>Arthropoda</taxon>
        <taxon>Hexapoda</taxon>
        <taxon>Insecta</taxon>
        <taxon>Pterygota</taxon>
        <taxon>Neoptera</taxon>
        <taxon>Endopterygota</taxon>
        <taxon>Coleoptera</taxon>
        <taxon>Polyphaga</taxon>
        <taxon>Cucujiformia</taxon>
        <taxon>Curculionidae</taxon>
        <taxon>Ceutorhynchinae</taxon>
        <taxon>Ceutorhynchus</taxon>
    </lineage>
</organism>
<dbReference type="GO" id="GO:0005615">
    <property type="term" value="C:extracellular space"/>
    <property type="evidence" value="ECO:0007669"/>
    <property type="project" value="TreeGrafter"/>
</dbReference>
<dbReference type="InterPro" id="IPR010562">
    <property type="entry name" value="Haemolymph_juvenile_hormone-bd"/>
</dbReference>
<dbReference type="OrthoDB" id="8185902at2759"/>
<evidence type="ECO:0000313" key="5">
    <source>
        <dbReference type="EMBL" id="CAG9768269.1"/>
    </source>
</evidence>
<keyword evidence="2" id="KW-0090">Biological rhythms</keyword>
<dbReference type="EMBL" id="OU892280">
    <property type="protein sequence ID" value="CAG9768269.1"/>
    <property type="molecule type" value="Genomic_DNA"/>
</dbReference>
<dbReference type="Pfam" id="PF06585">
    <property type="entry name" value="JHBP"/>
    <property type="match status" value="1"/>
</dbReference>
<comment type="similarity">
    <text evidence="3">Belongs to the TO family.</text>
</comment>
<reference evidence="5" key="1">
    <citation type="submission" date="2022-01" db="EMBL/GenBank/DDBJ databases">
        <authorList>
            <person name="King R."/>
        </authorList>
    </citation>
    <scope>NUCLEOTIDE SEQUENCE</scope>
</reference>
<proteinExistence type="inferred from homology"/>
<evidence type="ECO:0000256" key="1">
    <source>
        <dbReference type="ARBA" id="ARBA00022729"/>
    </source>
</evidence>
<dbReference type="PANTHER" id="PTHR11008:SF39">
    <property type="entry name" value="CIRCADIAN CLOCK-CONTROLLED PROTEIN-LIKE PROTEIN"/>
    <property type="match status" value="1"/>
</dbReference>
<evidence type="ECO:0000256" key="3">
    <source>
        <dbReference type="ARBA" id="ARBA00060902"/>
    </source>
</evidence>
<sequence>MVKFNLVTLVLVAGCGFASAFVPEYIHICHRNDPEVAECIKNSVEALRPRLIQGIPELDVPGLDPLKIKKIVIFDGAQTPNLDASLSNVVAHGAGNFKITTLKLDVEKKTYRVGVKIPSLQMEGDYDIDAKILVTPIKSKGHFHANATDIDGQALIQGDVNNNRFKFQSIAFKIKIGDFNLDMDNLLSDDPVLMQAARQLFNGNKQDLISLATPYIERKCSEVLLDLSNKITEKFTYDEAFPL</sequence>
<evidence type="ECO:0000256" key="2">
    <source>
        <dbReference type="ARBA" id="ARBA00023108"/>
    </source>
</evidence>
<dbReference type="FunFam" id="3.15.10.30:FF:000001">
    <property type="entry name" value="Takeout-like protein 1"/>
    <property type="match status" value="1"/>
</dbReference>
<feature type="chain" id="PRO_5040377821" evidence="4">
    <location>
        <begin position="21"/>
        <end position="243"/>
    </location>
</feature>
<dbReference type="Proteomes" id="UP001152799">
    <property type="component" value="Chromosome 4"/>
</dbReference>
<evidence type="ECO:0000313" key="6">
    <source>
        <dbReference type="Proteomes" id="UP001152799"/>
    </source>
</evidence>
<keyword evidence="1 4" id="KW-0732">Signal</keyword>
<accession>A0A9N9QQG4</accession>
<keyword evidence="6" id="KW-1185">Reference proteome</keyword>
<gene>
    <name evidence="5" type="ORF">CEUTPL_LOCUS8815</name>
</gene>
<dbReference type="Gene3D" id="3.15.10.30">
    <property type="entry name" value="Haemolymph juvenile hormone binding protein"/>
    <property type="match status" value="1"/>
</dbReference>
<dbReference type="AlphaFoldDB" id="A0A9N9QQG4"/>
<dbReference type="GO" id="GO:0007623">
    <property type="term" value="P:circadian rhythm"/>
    <property type="evidence" value="ECO:0007669"/>
    <property type="project" value="UniProtKB-ARBA"/>
</dbReference>
<dbReference type="PANTHER" id="PTHR11008">
    <property type="entry name" value="PROTEIN TAKEOUT-LIKE PROTEIN"/>
    <property type="match status" value="1"/>
</dbReference>